<accession>A0A1T4S810</accession>
<dbReference type="Gene3D" id="1.10.260.40">
    <property type="entry name" value="lambda repressor-like DNA-binding domains"/>
    <property type="match status" value="1"/>
</dbReference>
<protein>
    <submittedName>
        <fullName evidence="2">Helix-turn-helix</fullName>
    </submittedName>
</protein>
<reference evidence="3" key="1">
    <citation type="submission" date="2017-02" db="EMBL/GenBank/DDBJ databases">
        <authorList>
            <person name="Varghese N."/>
            <person name="Submissions S."/>
        </authorList>
    </citation>
    <scope>NUCLEOTIDE SEQUENCE [LARGE SCALE GENOMIC DNA]</scope>
    <source>
        <strain evidence="3">ATCC BAA-34</strain>
    </source>
</reference>
<dbReference type="AlphaFoldDB" id="A0A1T4S810"/>
<keyword evidence="3" id="KW-1185">Reference proteome</keyword>
<evidence type="ECO:0000313" key="2">
    <source>
        <dbReference type="EMBL" id="SKA24373.1"/>
    </source>
</evidence>
<dbReference type="Pfam" id="PF01381">
    <property type="entry name" value="HTH_3"/>
    <property type="match status" value="1"/>
</dbReference>
<dbReference type="RefSeq" id="WP_078791569.1">
    <property type="nucleotide sequence ID" value="NZ_FUWR01000033.1"/>
</dbReference>
<dbReference type="SUPFAM" id="SSF47413">
    <property type="entry name" value="lambda repressor-like DNA-binding domains"/>
    <property type="match status" value="1"/>
</dbReference>
<dbReference type="Proteomes" id="UP000190102">
    <property type="component" value="Unassembled WGS sequence"/>
</dbReference>
<gene>
    <name evidence="2" type="ORF">SAMN02745119_03322</name>
</gene>
<feature type="domain" description="HTH cro/C1-type" evidence="1">
    <location>
        <begin position="10"/>
        <end position="64"/>
    </location>
</feature>
<dbReference type="CDD" id="cd00093">
    <property type="entry name" value="HTH_XRE"/>
    <property type="match status" value="1"/>
</dbReference>
<sequence>MDAKTLGAIIRTQRKSKHLTIAELAAHCNVGDRFISELENGKETIEIGKALKVIKRLNLVLTIIPTDTGVQE</sequence>
<dbReference type="PROSITE" id="PS50943">
    <property type="entry name" value="HTH_CROC1"/>
    <property type="match status" value="1"/>
</dbReference>
<dbReference type="GO" id="GO:0003677">
    <property type="term" value="F:DNA binding"/>
    <property type="evidence" value="ECO:0007669"/>
    <property type="project" value="InterPro"/>
</dbReference>
<dbReference type="STRING" id="115783.SAMN02745119_03322"/>
<dbReference type="InterPro" id="IPR010982">
    <property type="entry name" value="Lambda_DNA-bd_dom_sf"/>
</dbReference>
<evidence type="ECO:0000313" key="3">
    <source>
        <dbReference type="Proteomes" id="UP000190102"/>
    </source>
</evidence>
<dbReference type="EMBL" id="FUWR01000033">
    <property type="protein sequence ID" value="SKA24373.1"/>
    <property type="molecule type" value="Genomic_DNA"/>
</dbReference>
<name>A0A1T4S810_9BACT</name>
<dbReference type="OrthoDB" id="5422754at2"/>
<dbReference type="InterPro" id="IPR001387">
    <property type="entry name" value="Cro/C1-type_HTH"/>
</dbReference>
<evidence type="ECO:0000259" key="1">
    <source>
        <dbReference type="PROSITE" id="PS50943"/>
    </source>
</evidence>
<proteinExistence type="predicted"/>
<dbReference type="SMART" id="SM00530">
    <property type="entry name" value="HTH_XRE"/>
    <property type="match status" value="1"/>
</dbReference>
<organism evidence="2 3">
    <name type="scientific">Trichlorobacter thiogenes</name>
    <dbReference type="NCBI Taxonomy" id="115783"/>
    <lineage>
        <taxon>Bacteria</taxon>
        <taxon>Pseudomonadati</taxon>
        <taxon>Thermodesulfobacteriota</taxon>
        <taxon>Desulfuromonadia</taxon>
        <taxon>Geobacterales</taxon>
        <taxon>Geobacteraceae</taxon>
        <taxon>Trichlorobacter</taxon>
    </lineage>
</organism>